<evidence type="ECO:0000256" key="2">
    <source>
        <dbReference type="PIRSR" id="PIRSR601952-2"/>
    </source>
</evidence>
<feature type="binding site" evidence="2">
    <location>
        <position position="163"/>
    </location>
    <ligand>
        <name>Mg(2+)</name>
        <dbReference type="ChEBI" id="CHEBI:18420"/>
    </ligand>
</feature>
<feature type="binding site" evidence="2">
    <location>
        <position position="309"/>
    </location>
    <ligand>
        <name>Mg(2+)</name>
        <dbReference type="ChEBI" id="CHEBI:18420"/>
    </ligand>
</feature>
<feature type="binding site" evidence="2">
    <location>
        <position position="42"/>
    </location>
    <ligand>
        <name>Mg(2+)</name>
        <dbReference type="ChEBI" id="CHEBI:18420"/>
    </ligand>
</feature>
<dbReference type="InterPro" id="IPR017850">
    <property type="entry name" value="Alkaline_phosphatase_core_sf"/>
</dbReference>
<comment type="cofactor">
    <cofactor evidence="2">
        <name>Zn(2+)</name>
        <dbReference type="ChEBI" id="CHEBI:29105"/>
    </cofactor>
    <text evidence="2">Binds 2 Zn(2+) ions.</text>
</comment>
<dbReference type="Gene3D" id="3.40.720.10">
    <property type="entry name" value="Alkaline Phosphatase, subunit A"/>
    <property type="match status" value="1"/>
</dbReference>
<proteinExistence type="inferred from homology"/>
<dbReference type="PROSITE" id="PS51257">
    <property type="entry name" value="PROKAR_LIPOPROTEIN"/>
    <property type="match status" value="1"/>
</dbReference>
<feature type="binding site" evidence="2">
    <location>
        <position position="361"/>
    </location>
    <ligand>
        <name>Zn(2+)</name>
        <dbReference type="ChEBI" id="CHEBI:29105"/>
        <label>2</label>
    </ligand>
</feature>
<feature type="active site" description="Phosphoserine intermediate" evidence="1">
    <location>
        <position position="86"/>
    </location>
</feature>
<dbReference type="CDD" id="cd16012">
    <property type="entry name" value="ALP"/>
    <property type="match status" value="1"/>
</dbReference>
<dbReference type="RefSeq" id="WP_085752823.1">
    <property type="nucleotide sequence ID" value="NZ_BSPR01000020.1"/>
</dbReference>
<name>A0A1W6LE34_9BURK</name>
<keyword evidence="2" id="KW-0479">Metal-binding</keyword>
<dbReference type="SUPFAM" id="SSF53649">
    <property type="entry name" value="Alkaline phosphatase-like"/>
    <property type="match status" value="1"/>
</dbReference>
<sequence>MHSKLLTALAVTALISACNSSDDTTTPPAATTPKNVIFFLGDGYGIVPMTATRIYAAGEEGDLTIDTFPETAFVKTYSLDAQVTDSAPSMAAYMTGVKTRNEVLGMNGDTIAYSPAKDTETGVSSSVDKCPATGNGAASTTLLELAIAAGRATGVVTTARLTHATPAATYAHTCHRNAEYEIARQAVPGGAGYNAALGTGVDVLMGGVSQYWLPYNATTNPAGRPDKRDLVAELKAKGYTSVTDLDTLKAAPTAAGTKLIGLFDQAKAEGHMSYELDRDATKEPSLAEMTTKSIDILSKRDKGYFLMVEGGRIDHALHGTNARRALSDAKAFDDAIKAAIAKVKETDPELKNTLIVVTADHDHTMVMNGYAAITGKTTDANPGILGLMRDYTAPATPALDADGKPFTTLVFGNGENRVAGSRALMTTLTDAAVYDKNYHQEAAIQMGIGGETHGGSDVFLGAMGLGADTFHGTIDNTEVFSLVRKAVGL</sequence>
<feature type="binding site" evidence="2">
    <location>
        <position position="42"/>
    </location>
    <ligand>
        <name>Zn(2+)</name>
        <dbReference type="ChEBI" id="CHEBI:29105"/>
        <label>2</label>
    </ligand>
</feature>
<keyword evidence="2" id="KW-0862">Zinc</keyword>
<organism evidence="4 5">
    <name type="scientific">Piscinibacter gummiphilus</name>
    <dbReference type="NCBI Taxonomy" id="946333"/>
    <lineage>
        <taxon>Bacteria</taxon>
        <taxon>Pseudomonadati</taxon>
        <taxon>Pseudomonadota</taxon>
        <taxon>Betaproteobacteria</taxon>
        <taxon>Burkholderiales</taxon>
        <taxon>Sphaerotilaceae</taxon>
        <taxon>Piscinibacter</taxon>
    </lineage>
</organism>
<dbReference type="OrthoDB" id="9794455at2"/>
<evidence type="ECO:0000256" key="3">
    <source>
        <dbReference type="RuleBase" id="RU003946"/>
    </source>
</evidence>
<dbReference type="SMART" id="SM00098">
    <property type="entry name" value="alkPPc"/>
    <property type="match status" value="1"/>
</dbReference>
<evidence type="ECO:0000313" key="4">
    <source>
        <dbReference type="EMBL" id="ARN22521.1"/>
    </source>
</evidence>
<dbReference type="STRING" id="946333.A4W93_22860"/>
<accession>A0A1W6LE34</accession>
<keyword evidence="5" id="KW-1185">Reference proteome</keyword>
<comment type="cofactor">
    <cofactor evidence="2">
        <name>Mg(2+)</name>
        <dbReference type="ChEBI" id="CHEBI:18420"/>
    </cofactor>
    <text evidence="2">Binds 1 Mg(2+) ion.</text>
</comment>
<dbReference type="PRINTS" id="PR00113">
    <property type="entry name" value="ALKPHPHTASE"/>
</dbReference>
<feature type="binding site" evidence="2">
    <location>
        <position position="318"/>
    </location>
    <ligand>
        <name>Zn(2+)</name>
        <dbReference type="ChEBI" id="CHEBI:29105"/>
        <label>2</label>
    </ligand>
</feature>
<keyword evidence="2" id="KW-0460">Magnesium</keyword>
<feature type="binding site" evidence="2">
    <location>
        <position position="453"/>
    </location>
    <ligand>
        <name>Zn(2+)</name>
        <dbReference type="ChEBI" id="CHEBI:29105"/>
        <label>2</label>
    </ligand>
</feature>
<evidence type="ECO:0000313" key="5">
    <source>
        <dbReference type="Proteomes" id="UP000193427"/>
    </source>
</evidence>
<dbReference type="KEGG" id="rgu:A4W93_22860"/>
<feature type="binding site" evidence="2">
    <location>
        <position position="165"/>
    </location>
    <ligand>
        <name>Mg(2+)</name>
        <dbReference type="ChEBI" id="CHEBI:18420"/>
    </ligand>
</feature>
<dbReference type="PANTHER" id="PTHR11596">
    <property type="entry name" value="ALKALINE PHOSPHATASE"/>
    <property type="match status" value="1"/>
</dbReference>
<comment type="similarity">
    <text evidence="3">Belongs to the alkaline phosphatase family.</text>
</comment>
<reference evidence="4 5" key="1">
    <citation type="submission" date="2016-04" db="EMBL/GenBank/DDBJ databases">
        <title>Complete genome sequence of natural rubber-degrading, novel Gram-negative bacterium, Rhizobacter gummiphilus strain NS21.</title>
        <authorList>
            <person name="Tabata M."/>
            <person name="Kasai D."/>
            <person name="Fukuda M."/>
        </authorList>
    </citation>
    <scope>NUCLEOTIDE SEQUENCE [LARGE SCALE GENOMIC DNA]</scope>
    <source>
        <strain evidence="4 5">NS21</strain>
    </source>
</reference>
<dbReference type="GO" id="GO:0046872">
    <property type="term" value="F:metal ion binding"/>
    <property type="evidence" value="ECO:0007669"/>
    <property type="project" value="UniProtKB-KW"/>
</dbReference>
<dbReference type="GO" id="GO:0004035">
    <property type="term" value="F:alkaline phosphatase activity"/>
    <property type="evidence" value="ECO:0007669"/>
    <property type="project" value="TreeGrafter"/>
</dbReference>
<dbReference type="PANTHER" id="PTHR11596:SF5">
    <property type="entry name" value="ALKALINE PHOSPHATASE"/>
    <property type="match status" value="1"/>
</dbReference>
<gene>
    <name evidence="4" type="ORF">A4W93_22860</name>
</gene>
<dbReference type="EMBL" id="CP015118">
    <property type="protein sequence ID" value="ARN22521.1"/>
    <property type="molecule type" value="Genomic_DNA"/>
</dbReference>
<dbReference type="AlphaFoldDB" id="A0A1W6LE34"/>
<feature type="binding site" evidence="2">
    <location>
        <position position="314"/>
    </location>
    <ligand>
        <name>Zn(2+)</name>
        <dbReference type="ChEBI" id="CHEBI:29105"/>
        <label>2</label>
    </ligand>
</feature>
<feature type="binding site" evidence="2">
    <location>
        <position position="360"/>
    </location>
    <ligand>
        <name>Zn(2+)</name>
        <dbReference type="ChEBI" id="CHEBI:29105"/>
        <label>2</label>
    </ligand>
</feature>
<protein>
    <submittedName>
        <fullName evidence="4">Alkaline phosphatase</fullName>
    </submittedName>
</protein>
<evidence type="ECO:0000256" key="1">
    <source>
        <dbReference type="PIRSR" id="PIRSR601952-1"/>
    </source>
</evidence>
<dbReference type="Pfam" id="PF00245">
    <property type="entry name" value="Alk_phosphatase"/>
    <property type="match status" value="1"/>
</dbReference>
<dbReference type="Proteomes" id="UP000193427">
    <property type="component" value="Chromosome"/>
</dbReference>
<dbReference type="InterPro" id="IPR001952">
    <property type="entry name" value="Alkaline_phosphatase"/>
</dbReference>